<evidence type="ECO:0000313" key="2">
    <source>
        <dbReference type="Proteomes" id="UP000308197"/>
    </source>
</evidence>
<gene>
    <name evidence="1" type="ORF">K466DRAFT_496598</name>
</gene>
<organism evidence="1 2">
    <name type="scientific">Polyporus arcularius HHB13444</name>
    <dbReference type="NCBI Taxonomy" id="1314778"/>
    <lineage>
        <taxon>Eukaryota</taxon>
        <taxon>Fungi</taxon>
        <taxon>Dikarya</taxon>
        <taxon>Basidiomycota</taxon>
        <taxon>Agaricomycotina</taxon>
        <taxon>Agaricomycetes</taxon>
        <taxon>Polyporales</taxon>
        <taxon>Polyporaceae</taxon>
        <taxon>Polyporus</taxon>
    </lineage>
</organism>
<dbReference type="SUPFAM" id="SSF51430">
    <property type="entry name" value="NAD(P)-linked oxidoreductase"/>
    <property type="match status" value="1"/>
</dbReference>
<reference evidence="1 2" key="1">
    <citation type="journal article" date="2019" name="Nat. Ecol. Evol.">
        <title>Megaphylogeny resolves global patterns of mushroom evolution.</title>
        <authorList>
            <person name="Varga T."/>
            <person name="Krizsan K."/>
            <person name="Foldi C."/>
            <person name="Dima B."/>
            <person name="Sanchez-Garcia M."/>
            <person name="Sanchez-Ramirez S."/>
            <person name="Szollosi G.J."/>
            <person name="Szarkandi J.G."/>
            <person name="Papp V."/>
            <person name="Albert L."/>
            <person name="Andreopoulos W."/>
            <person name="Angelini C."/>
            <person name="Antonin V."/>
            <person name="Barry K.W."/>
            <person name="Bougher N.L."/>
            <person name="Buchanan P."/>
            <person name="Buyck B."/>
            <person name="Bense V."/>
            <person name="Catcheside P."/>
            <person name="Chovatia M."/>
            <person name="Cooper J."/>
            <person name="Damon W."/>
            <person name="Desjardin D."/>
            <person name="Finy P."/>
            <person name="Geml J."/>
            <person name="Haridas S."/>
            <person name="Hughes K."/>
            <person name="Justo A."/>
            <person name="Karasinski D."/>
            <person name="Kautmanova I."/>
            <person name="Kiss B."/>
            <person name="Kocsube S."/>
            <person name="Kotiranta H."/>
            <person name="LaButti K.M."/>
            <person name="Lechner B.E."/>
            <person name="Liimatainen K."/>
            <person name="Lipzen A."/>
            <person name="Lukacs Z."/>
            <person name="Mihaltcheva S."/>
            <person name="Morgado L.N."/>
            <person name="Niskanen T."/>
            <person name="Noordeloos M.E."/>
            <person name="Ohm R.A."/>
            <person name="Ortiz-Santana B."/>
            <person name="Ovrebo C."/>
            <person name="Racz N."/>
            <person name="Riley R."/>
            <person name="Savchenko A."/>
            <person name="Shiryaev A."/>
            <person name="Soop K."/>
            <person name="Spirin V."/>
            <person name="Szebenyi C."/>
            <person name="Tomsovsky M."/>
            <person name="Tulloss R.E."/>
            <person name="Uehling J."/>
            <person name="Grigoriev I.V."/>
            <person name="Vagvolgyi C."/>
            <person name="Papp T."/>
            <person name="Martin F.M."/>
            <person name="Miettinen O."/>
            <person name="Hibbett D.S."/>
            <person name="Nagy L.G."/>
        </authorList>
    </citation>
    <scope>NUCLEOTIDE SEQUENCE [LARGE SCALE GENOMIC DNA]</scope>
    <source>
        <strain evidence="1 2">HHB13444</strain>
    </source>
</reference>
<evidence type="ECO:0000313" key="1">
    <source>
        <dbReference type="EMBL" id="TFK84428.1"/>
    </source>
</evidence>
<dbReference type="InterPro" id="IPR036812">
    <property type="entry name" value="NAD(P)_OxRdtase_dom_sf"/>
</dbReference>
<name>A0A5C3P768_9APHY</name>
<dbReference type="EMBL" id="ML211317">
    <property type="protein sequence ID" value="TFK84428.1"/>
    <property type="molecule type" value="Genomic_DNA"/>
</dbReference>
<dbReference type="Proteomes" id="UP000308197">
    <property type="component" value="Unassembled WGS sequence"/>
</dbReference>
<keyword evidence="2" id="KW-1185">Reference proteome</keyword>
<dbReference type="AlphaFoldDB" id="A0A5C3P768"/>
<sequence length="120" mass="13905">LAPSNVLAGGRIRIYDEVERGRRVWEYERLRRTVTGSDWERTRDGRKLYKALEGVANIKASQSPFVYIGMLAGCWQNVPHVFRLVGGRKVEQRDVNIKALNVALSEEQFIFIERILPFEQ</sequence>
<dbReference type="InParanoid" id="A0A5C3P768"/>
<accession>A0A5C3P768</accession>
<protein>
    <submittedName>
        <fullName evidence="1">Uncharacterized protein</fullName>
    </submittedName>
</protein>
<dbReference type="STRING" id="1314778.A0A5C3P768"/>
<proteinExistence type="predicted"/>
<feature type="non-terminal residue" evidence="1">
    <location>
        <position position="1"/>
    </location>
</feature>